<dbReference type="InterPro" id="IPR014044">
    <property type="entry name" value="CAP_dom"/>
</dbReference>
<proteinExistence type="predicted"/>
<dbReference type="AlphaFoldDB" id="A0A0B1SWT5"/>
<name>A0A0B1SWT5_OESDE</name>
<dbReference type="OrthoDB" id="5874910at2759"/>
<evidence type="ECO:0000259" key="1">
    <source>
        <dbReference type="SMART" id="SM00198"/>
    </source>
</evidence>
<keyword evidence="3" id="KW-1185">Reference proteome</keyword>
<dbReference type="Pfam" id="PF00188">
    <property type="entry name" value="CAP"/>
    <property type="match status" value="1"/>
</dbReference>
<accession>A0A0B1SWT5</accession>
<dbReference type="EMBL" id="KN553817">
    <property type="protein sequence ID" value="KHJ89748.1"/>
    <property type="molecule type" value="Genomic_DNA"/>
</dbReference>
<dbReference type="SMART" id="SM00198">
    <property type="entry name" value="SCP"/>
    <property type="match status" value="1"/>
</dbReference>
<reference evidence="2 3" key="1">
    <citation type="submission" date="2014-03" db="EMBL/GenBank/DDBJ databases">
        <title>Draft genome of the hookworm Oesophagostomum dentatum.</title>
        <authorList>
            <person name="Mitreva M."/>
        </authorList>
    </citation>
    <scope>NUCLEOTIDE SEQUENCE [LARGE SCALE GENOMIC DNA]</scope>
    <source>
        <strain evidence="2 3">OD-Hann</strain>
    </source>
</reference>
<dbReference type="Proteomes" id="UP000053660">
    <property type="component" value="Unassembled WGS sequence"/>
</dbReference>
<feature type="domain" description="SCP" evidence="1">
    <location>
        <begin position="4"/>
        <end position="162"/>
    </location>
</feature>
<dbReference type="PANTHER" id="PTHR10334">
    <property type="entry name" value="CYSTEINE-RICH SECRETORY PROTEIN-RELATED"/>
    <property type="match status" value="1"/>
</dbReference>
<dbReference type="PRINTS" id="PR00837">
    <property type="entry name" value="V5TPXLIKE"/>
</dbReference>
<dbReference type="InterPro" id="IPR001283">
    <property type="entry name" value="CRISP-related"/>
</dbReference>
<evidence type="ECO:0000313" key="3">
    <source>
        <dbReference type="Proteomes" id="UP000053660"/>
    </source>
</evidence>
<gene>
    <name evidence="2" type="ORF">OESDEN_10418</name>
</gene>
<organism evidence="2 3">
    <name type="scientific">Oesophagostomum dentatum</name>
    <name type="common">Nodular worm</name>
    <dbReference type="NCBI Taxonomy" id="61180"/>
    <lineage>
        <taxon>Eukaryota</taxon>
        <taxon>Metazoa</taxon>
        <taxon>Ecdysozoa</taxon>
        <taxon>Nematoda</taxon>
        <taxon>Chromadorea</taxon>
        <taxon>Rhabditida</taxon>
        <taxon>Rhabditina</taxon>
        <taxon>Rhabditomorpha</taxon>
        <taxon>Strongyloidea</taxon>
        <taxon>Strongylidae</taxon>
        <taxon>Oesophagostomum</taxon>
    </lineage>
</organism>
<dbReference type="CDD" id="cd05380">
    <property type="entry name" value="CAP_euk"/>
    <property type="match status" value="1"/>
</dbReference>
<dbReference type="SUPFAM" id="SSF55797">
    <property type="entry name" value="PR-1-like"/>
    <property type="match status" value="1"/>
</dbReference>
<protein>
    <submittedName>
        <fullName evidence="2">SCP-like protein</fullName>
    </submittedName>
</protein>
<dbReference type="Gene3D" id="3.40.33.10">
    <property type="entry name" value="CAP"/>
    <property type="match status" value="1"/>
</dbReference>
<sequence length="190" mass="21296">MTDTLRYKFLDMHNWRRSELAKGNIAKRNGNYLPPAADMQRMRWNCAMEMEVETYLKTCPSAASEESTRAGIGENYFNISESEVADYMTAVQKAVTSWWKVIRTTDGIGMAVTFRAHHVGAPIASFTQMAWSSSRKLACAVAKCYGNYVAVCRYNPIGNYVEQVVYKKGNPCTSCSAGSWCTYDSLCTLP</sequence>
<evidence type="ECO:0000313" key="2">
    <source>
        <dbReference type="EMBL" id="KHJ89748.1"/>
    </source>
</evidence>
<dbReference type="InterPro" id="IPR035940">
    <property type="entry name" value="CAP_sf"/>
</dbReference>